<evidence type="ECO:0000313" key="1">
    <source>
        <dbReference type="EMBL" id="KAI4340590.1"/>
    </source>
</evidence>
<accession>A0ACB9NW86</accession>
<evidence type="ECO:0000313" key="2">
    <source>
        <dbReference type="Proteomes" id="UP001057402"/>
    </source>
</evidence>
<organism evidence="1 2">
    <name type="scientific">Melastoma candidum</name>
    <dbReference type="NCBI Taxonomy" id="119954"/>
    <lineage>
        <taxon>Eukaryota</taxon>
        <taxon>Viridiplantae</taxon>
        <taxon>Streptophyta</taxon>
        <taxon>Embryophyta</taxon>
        <taxon>Tracheophyta</taxon>
        <taxon>Spermatophyta</taxon>
        <taxon>Magnoliopsida</taxon>
        <taxon>eudicotyledons</taxon>
        <taxon>Gunneridae</taxon>
        <taxon>Pentapetalae</taxon>
        <taxon>rosids</taxon>
        <taxon>malvids</taxon>
        <taxon>Myrtales</taxon>
        <taxon>Melastomataceae</taxon>
        <taxon>Melastomatoideae</taxon>
        <taxon>Melastomateae</taxon>
        <taxon>Melastoma</taxon>
    </lineage>
</organism>
<gene>
    <name evidence="1" type="ORF">MLD38_025409</name>
</gene>
<comment type="caution">
    <text evidence="1">The sequence shown here is derived from an EMBL/GenBank/DDBJ whole genome shotgun (WGS) entry which is preliminary data.</text>
</comment>
<sequence>MCVMDKEGKSNQMAKEPDFVLQWGSSKRHRCPPKVKSRDDKKRNSGNGGGSRIPNEGCGGGSNLSLSSSDSPARRKVAPSSAGNSRKERSPLRSLHRSSEGAMNKRKSSQAALEEDRIYTTRGSTGGEETGKVLLESNSKNDKGELIWPKLFLSLSSKEKEEDFMAMKGCKPSQRPKKRGKLIQRSVFLVSPGSWLSDLTQDRYEVKEKKAAKKKPRGLKAMGGMESDSE</sequence>
<dbReference type="EMBL" id="CM042886">
    <property type="protein sequence ID" value="KAI4340590.1"/>
    <property type="molecule type" value="Genomic_DNA"/>
</dbReference>
<name>A0ACB9NW86_9MYRT</name>
<protein>
    <submittedName>
        <fullName evidence="1">Uncharacterized protein</fullName>
    </submittedName>
</protein>
<keyword evidence="2" id="KW-1185">Reference proteome</keyword>
<proteinExistence type="predicted"/>
<reference evidence="2" key="1">
    <citation type="journal article" date="2023" name="Front. Plant Sci.">
        <title>Chromosomal-level genome assembly of Melastoma candidum provides insights into trichome evolution.</title>
        <authorList>
            <person name="Zhong Y."/>
            <person name="Wu W."/>
            <person name="Sun C."/>
            <person name="Zou P."/>
            <person name="Liu Y."/>
            <person name="Dai S."/>
            <person name="Zhou R."/>
        </authorList>
    </citation>
    <scope>NUCLEOTIDE SEQUENCE [LARGE SCALE GENOMIC DNA]</scope>
</reference>
<dbReference type="Proteomes" id="UP001057402">
    <property type="component" value="Chromosome 7"/>
</dbReference>